<name>A0ABQ7JBM1_9APIC</name>
<sequence>MRNSQVLAASSLSGHFSCGSPVKRRSATWTHGKNHCFQLLLRTSRPDMTIRNLLVRNKMGKAQSSAEKTPVHTRLCMVNINALKESANLWMSSWKETDIRNMELFPMYFDEETVKLPGSLAYLTTQPEETVQLQKIAVENGAPIVGFALLHLPEEYQFSPPQLDIKIDEEIRPIEGQFNIRPIALLGELKVPIYSKVTSCIPIQIIGRTKIKRIHQIHKGIRVEVELYRDVPDSMLSENDMEDALHESSTLSQQSVLSLLSFFAMEHHFDHVARYWRQIWRFQALEQTSAHKRLEFVIDALEVSQSSCYSQFADKSSLTKS</sequence>
<comment type="caution">
    <text evidence="1">The sequence shown here is derived from an EMBL/GenBank/DDBJ whole genome shotgun (WGS) entry which is preliminary data.</text>
</comment>
<dbReference type="Proteomes" id="UP000823046">
    <property type="component" value="Unassembled WGS sequence"/>
</dbReference>
<dbReference type="EMBL" id="JADAQX010000243">
    <property type="protein sequence ID" value="KAF8821065.1"/>
    <property type="molecule type" value="Genomic_DNA"/>
</dbReference>
<organism evidence="1 2">
    <name type="scientific">Cardiosporidium cionae</name>
    <dbReference type="NCBI Taxonomy" id="476202"/>
    <lineage>
        <taxon>Eukaryota</taxon>
        <taxon>Sar</taxon>
        <taxon>Alveolata</taxon>
        <taxon>Apicomplexa</taxon>
        <taxon>Aconoidasida</taxon>
        <taxon>Nephromycida</taxon>
        <taxon>Cardiosporidium</taxon>
    </lineage>
</organism>
<keyword evidence="2" id="KW-1185">Reference proteome</keyword>
<proteinExistence type="predicted"/>
<evidence type="ECO:0000313" key="2">
    <source>
        <dbReference type="Proteomes" id="UP000823046"/>
    </source>
</evidence>
<evidence type="ECO:0000313" key="1">
    <source>
        <dbReference type="EMBL" id="KAF8821065.1"/>
    </source>
</evidence>
<protein>
    <recommendedName>
        <fullName evidence="3">Lon N-terminal domain-containing protein</fullName>
    </recommendedName>
</protein>
<accession>A0ABQ7JBM1</accession>
<evidence type="ECO:0008006" key="3">
    <source>
        <dbReference type="Google" id="ProtNLM"/>
    </source>
</evidence>
<reference evidence="1 2" key="1">
    <citation type="journal article" date="2020" name="bioRxiv">
        <title>Metabolic contributions of an alphaproteobacterial endosymbiont in the apicomplexan Cardiosporidium cionae.</title>
        <authorList>
            <person name="Hunter E.S."/>
            <person name="Paight C.J."/>
            <person name="Lane C.E."/>
        </authorList>
    </citation>
    <scope>NUCLEOTIDE SEQUENCE [LARGE SCALE GENOMIC DNA]</scope>
    <source>
        <strain evidence="1">ESH_2018</strain>
    </source>
</reference>
<gene>
    <name evidence="1" type="ORF">IE077_002504</name>
</gene>